<comment type="caution">
    <text evidence="6">The sequence shown here is derived from an EMBL/GenBank/DDBJ whole genome shotgun (WGS) entry which is preliminary data.</text>
</comment>
<comment type="similarity">
    <text evidence="1">Belongs to the LysR transcriptional regulatory family.</text>
</comment>
<evidence type="ECO:0000256" key="3">
    <source>
        <dbReference type="ARBA" id="ARBA00023125"/>
    </source>
</evidence>
<dbReference type="InterPro" id="IPR005119">
    <property type="entry name" value="LysR_subst-bd"/>
</dbReference>
<name>A0ABR5T6W9_9BURK</name>
<protein>
    <recommendedName>
        <fullName evidence="5">LysR substrate-binding domain-containing protein</fullName>
    </recommendedName>
</protein>
<gene>
    <name evidence="6" type="ORF">WS72_21765</name>
</gene>
<evidence type="ECO:0000256" key="1">
    <source>
        <dbReference type="ARBA" id="ARBA00009437"/>
    </source>
</evidence>
<proteinExistence type="inferred from homology"/>
<evidence type="ECO:0000256" key="2">
    <source>
        <dbReference type="ARBA" id="ARBA00023015"/>
    </source>
</evidence>
<keyword evidence="3" id="KW-0238">DNA-binding</keyword>
<sequence>MRAGGPFHVAALRARIFRQGLRRNAGLAIGRAGAGAVPLASLAAVPWALSPESEGLGLHGRIVDARAQAGCTPQVSQRVIRRDTTVSLVGAGLGVSPVPASPREDRRKMVVYRDIDAPGTPVSYEPASARRRGDRSPSLEVFRESAFGASGRRISNAIEADSRCRRIPTRMRNQSAA</sequence>
<organism evidence="6 7">
    <name type="scientific">Burkholderia savannae</name>
    <dbReference type="NCBI Taxonomy" id="1637837"/>
    <lineage>
        <taxon>Bacteria</taxon>
        <taxon>Pseudomonadati</taxon>
        <taxon>Pseudomonadota</taxon>
        <taxon>Betaproteobacteria</taxon>
        <taxon>Burkholderiales</taxon>
        <taxon>Burkholderiaceae</taxon>
        <taxon>Burkholderia</taxon>
        <taxon>pseudomallei group</taxon>
    </lineage>
</organism>
<feature type="domain" description="LysR substrate-binding" evidence="5">
    <location>
        <begin position="32"/>
        <end position="145"/>
    </location>
</feature>
<dbReference type="PANTHER" id="PTHR30346">
    <property type="entry name" value="TRANSCRIPTIONAL DUAL REGULATOR HCAR-RELATED"/>
    <property type="match status" value="1"/>
</dbReference>
<keyword evidence="4" id="KW-0804">Transcription</keyword>
<dbReference type="Gene3D" id="3.40.190.10">
    <property type="entry name" value="Periplasmic binding protein-like II"/>
    <property type="match status" value="2"/>
</dbReference>
<keyword evidence="2" id="KW-0805">Transcription regulation</keyword>
<dbReference type="PANTHER" id="PTHR30346:SF28">
    <property type="entry name" value="HTH-TYPE TRANSCRIPTIONAL REGULATOR CYNR"/>
    <property type="match status" value="1"/>
</dbReference>
<evidence type="ECO:0000313" key="7">
    <source>
        <dbReference type="Proteomes" id="UP000070255"/>
    </source>
</evidence>
<accession>A0ABR5T6W9</accession>
<dbReference type="Proteomes" id="UP000070255">
    <property type="component" value="Unassembled WGS sequence"/>
</dbReference>
<dbReference type="Pfam" id="PF03466">
    <property type="entry name" value="LysR_substrate"/>
    <property type="match status" value="1"/>
</dbReference>
<evidence type="ECO:0000313" key="6">
    <source>
        <dbReference type="EMBL" id="KWZ37592.1"/>
    </source>
</evidence>
<dbReference type="SUPFAM" id="SSF53850">
    <property type="entry name" value="Periplasmic binding protein-like II"/>
    <property type="match status" value="1"/>
</dbReference>
<reference evidence="6 7" key="1">
    <citation type="submission" date="2015-11" db="EMBL/GenBank/DDBJ databases">
        <authorList>
            <person name="Sahl J."/>
            <person name="Wagner D."/>
            <person name="Keim P."/>
        </authorList>
    </citation>
    <scope>NUCLEOTIDE SEQUENCE [LARGE SCALE GENOMIC DNA]</scope>
    <source>
        <strain evidence="6 7">BDU18</strain>
    </source>
</reference>
<evidence type="ECO:0000256" key="4">
    <source>
        <dbReference type="ARBA" id="ARBA00023163"/>
    </source>
</evidence>
<dbReference type="EMBL" id="LNJQ01000004">
    <property type="protein sequence ID" value="KWZ37592.1"/>
    <property type="molecule type" value="Genomic_DNA"/>
</dbReference>
<evidence type="ECO:0000259" key="5">
    <source>
        <dbReference type="Pfam" id="PF03466"/>
    </source>
</evidence>
<keyword evidence="7" id="KW-1185">Reference proteome</keyword>